<feature type="transmembrane region" description="Helical" evidence="6">
    <location>
        <begin position="97"/>
        <end position="120"/>
    </location>
</feature>
<dbReference type="Pfam" id="PF03788">
    <property type="entry name" value="LrgA"/>
    <property type="match status" value="1"/>
</dbReference>
<feature type="transmembrane region" description="Helical" evidence="6">
    <location>
        <begin position="68"/>
        <end position="85"/>
    </location>
</feature>
<gene>
    <name evidence="7" type="ORF">HNR46_003272</name>
</gene>
<dbReference type="RefSeq" id="WP_184020528.1">
    <property type="nucleotide sequence ID" value="NZ_JACHFD010000019.1"/>
</dbReference>
<keyword evidence="5 6" id="KW-0472">Membrane</keyword>
<keyword evidence="3 6" id="KW-0812">Transmembrane</keyword>
<dbReference type="Proteomes" id="UP000557717">
    <property type="component" value="Unassembled WGS sequence"/>
</dbReference>
<evidence type="ECO:0000256" key="6">
    <source>
        <dbReference type="SAM" id="Phobius"/>
    </source>
</evidence>
<evidence type="ECO:0000256" key="2">
    <source>
        <dbReference type="ARBA" id="ARBA00022475"/>
    </source>
</evidence>
<reference evidence="7 8" key="1">
    <citation type="submission" date="2020-08" db="EMBL/GenBank/DDBJ databases">
        <title>Genomic Encyclopedia of Type Strains, Phase IV (KMG-IV): sequencing the most valuable type-strain genomes for metagenomic binning, comparative biology and taxonomic classification.</title>
        <authorList>
            <person name="Goeker M."/>
        </authorList>
    </citation>
    <scope>NUCLEOTIDE SEQUENCE [LARGE SCALE GENOMIC DNA]</scope>
    <source>
        <strain evidence="7 8">YC6886</strain>
    </source>
</reference>
<sequence length="131" mass="14328">MKFPISRPVLLGGGQAAALIGFWLVLELFSRWGHWPIPASVVGVLALWAMLDRGWVPLGWVEQGADRLLEHLLLFFVPAMLGLLNHPEFLSLLGLKLLAAVLLGTLVVMGGTAAVVEWGFRLENRHAADRA</sequence>
<dbReference type="EMBL" id="JACHFD010000019">
    <property type="protein sequence ID" value="MBB5353019.1"/>
    <property type="molecule type" value="Genomic_DNA"/>
</dbReference>
<evidence type="ECO:0000256" key="5">
    <source>
        <dbReference type="ARBA" id="ARBA00023136"/>
    </source>
</evidence>
<dbReference type="AlphaFoldDB" id="A0A840VGR6"/>
<proteinExistence type="predicted"/>
<comment type="subcellular location">
    <subcellularLocation>
        <location evidence="1">Cell membrane</location>
        <topology evidence="1">Multi-pass membrane protein</topology>
    </subcellularLocation>
</comment>
<organism evidence="7 8">
    <name type="scientific">Haloferula luteola</name>
    <dbReference type="NCBI Taxonomy" id="595692"/>
    <lineage>
        <taxon>Bacteria</taxon>
        <taxon>Pseudomonadati</taxon>
        <taxon>Verrucomicrobiota</taxon>
        <taxon>Verrucomicrobiia</taxon>
        <taxon>Verrucomicrobiales</taxon>
        <taxon>Verrucomicrobiaceae</taxon>
        <taxon>Haloferula</taxon>
    </lineage>
</organism>
<dbReference type="PANTHER" id="PTHR33931">
    <property type="entry name" value="HOLIN-LIKE PROTEIN CIDA-RELATED"/>
    <property type="match status" value="1"/>
</dbReference>
<evidence type="ECO:0000313" key="8">
    <source>
        <dbReference type="Proteomes" id="UP000557717"/>
    </source>
</evidence>
<name>A0A840VGR6_9BACT</name>
<keyword evidence="8" id="KW-1185">Reference proteome</keyword>
<comment type="caution">
    <text evidence="7">The sequence shown here is derived from an EMBL/GenBank/DDBJ whole genome shotgun (WGS) entry which is preliminary data.</text>
</comment>
<dbReference type="InterPro" id="IPR005538">
    <property type="entry name" value="LrgA/CidA"/>
</dbReference>
<evidence type="ECO:0000313" key="7">
    <source>
        <dbReference type="EMBL" id="MBB5353019.1"/>
    </source>
</evidence>
<dbReference type="GO" id="GO:0005886">
    <property type="term" value="C:plasma membrane"/>
    <property type="evidence" value="ECO:0007669"/>
    <property type="project" value="UniProtKB-SubCell"/>
</dbReference>
<feature type="transmembrane region" description="Helical" evidence="6">
    <location>
        <begin position="35"/>
        <end position="56"/>
    </location>
</feature>
<evidence type="ECO:0000256" key="4">
    <source>
        <dbReference type="ARBA" id="ARBA00022989"/>
    </source>
</evidence>
<protein>
    <submittedName>
        <fullName evidence="7">Holin-like protein</fullName>
    </submittedName>
</protein>
<dbReference type="PANTHER" id="PTHR33931:SF2">
    <property type="entry name" value="HOLIN-LIKE PROTEIN CIDA"/>
    <property type="match status" value="1"/>
</dbReference>
<feature type="transmembrane region" description="Helical" evidence="6">
    <location>
        <begin position="9"/>
        <end position="29"/>
    </location>
</feature>
<keyword evidence="4 6" id="KW-1133">Transmembrane helix</keyword>
<evidence type="ECO:0000256" key="3">
    <source>
        <dbReference type="ARBA" id="ARBA00022692"/>
    </source>
</evidence>
<evidence type="ECO:0000256" key="1">
    <source>
        <dbReference type="ARBA" id="ARBA00004651"/>
    </source>
</evidence>
<accession>A0A840VGR6</accession>
<keyword evidence="2" id="KW-1003">Cell membrane</keyword>